<accession>E5YA68</accession>
<evidence type="ECO:0000313" key="7">
    <source>
        <dbReference type="Proteomes" id="UP000006034"/>
    </source>
</evidence>
<name>E5YA68_BILW3</name>
<evidence type="ECO:0000259" key="5">
    <source>
        <dbReference type="Pfam" id="PF01814"/>
    </source>
</evidence>
<dbReference type="Pfam" id="PF01814">
    <property type="entry name" value="Hemerythrin"/>
    <property type="match status" value="1"/>
</dbReference>
<dbReference type="GO" id="GO:0046872">
    <property type="term" value="F:metal ion binding"/>
    <property type="evidence" value="ECO:0007669"/>
    <property type="project" value="UniProtKB-KW"/>
</dbReference>
<feature type="domain" description="Hemerythrin-like" evidence="5">
    <location>
        <begin position="83"/>
        <end position="221"/>
    </location>
</feature>
<keyword evidence="3" id="KW-0479">Metal-binding</keyword>
<dbReference type="InterPro" id="IPR019903">
    <property type="entry name" value="RIC_family"/>
</dbReference>
<keyword evidence="4" id="KW-0408">Iron</keyword>
<keyword evidence="7" id="KW-1185">Reference proteome</keyword>
<reference evidence="6 7" key="2">
    <citation type="submission" date="2013-04" db="EMBL/GenBank/DDBJ databases">
        <title>The Genome Sequence of Bilophila wadsworthia 3_1_6.</title>
        <authorList>
            <consortium name="The Broad Institute Genomics Platform"/>
            <person name="Earl A."/>
            <person name="Ward D."/>
            <person name="Feldgarden M."/>
            <person name="Gevers D."/>
            <person name="Sibley C."/>
            <person name="Strauss J."/>
            <person name="Allen-Vercoe E."/>
            <person name="Walker B."/>
            <person name="Young S."/>
            <person name="Zeng Q."/>
            <person name="Gargeya S."/>
            <person name="Fitzgerald M."/>
            <person name="Haas B."/>
            <person name="Abouelleil A."/>
            <person name="Allen A.W."/>
            <person name="Alvarado L."/>
            <person name="Arachchi H.M."/>
            <person name="Berlin A.M."/>
            <person name="Chapman S.B."/>
            <person name="Gainer-Dewar J."/>
            <person name="Goldberg J."/>
            <person name="Griggs A."/>
            <person name="Gujja S."/>
            <person name="Hansen M."/>
            <person name="Howarth C."/>
            <person name="Imamovic A."/>
            <person name="Ireland A."/>
            <person name="Larimer J."/>
            <person name="McCowan C."/>
            <person name="Murphy C."/>
            <person name="Pearson M."/>
            <person name="Poon T.W."/>
            <person name="Priest M."/>
            <person name="Roberts A."/>
            <person name="Saif S."/>
            <person name="Shea T."/>
            <person name="Sisk P."/>
            <person name="Sykes S."/>
            <person name="Wortman J."/>
            <person name="Nusbaum C."/>
            <person name="Birren B."/>
        </authorList>
    </citation>
    <scope>NUCLEOTIDE SEQUENCE [LARGE SCALE GENOMIC DNA]</scope>
    <source>
        <strain evidence="6 7">3_1_6</strain>
    </source>
</reference>
<evidence type="ECO:0000256" key="4">
    <source>
        <dbReference type="ARBA" id="ARBA00023004"/>
    </source>
</evidence>
<comment type="subcellular location">
    <subcellularLocation>
        <location evidence="1">Cytoplasm</location>
    </subcellularLocation>
</comment>
<protein>
    <submittedName>
        <fullName evidence="6">Iron-sulfur cluster repair di-iron protein</fullName>
    </submittedName>
</protein>
<reference evidence="6 7" key="1">
    <citation type="submission" date="2010-10" db="EMBL/GenBank/DDBJ databases">
        <authorList>
            <consortium name="The Broad Institute Genome Sequencing Platform"/>
            <person name="Ward D."/>
            <person name="Earl A."/>
            <person name="Feldgarden M."/>
            <person name="Young S.K."/>
            <person name="Gargeya S."/>
            <person name="Zeng Q."/>
            <person name="Alvarado L."/>
            <person name="Berlin A."/>
            <person name="Bochicchio J."/>
            <person name="Chapman S.B."/>
            <person name="Chen Z."/>
            <person name="Freedman E."/>
            <person name="Gellesch M."/>
            <person name="Goldberg J."/>
            <person name="Griggs A."/>
            <person name="Gujja S."/>
            <person name="Heilman E."/>
            <person name="Heiman D."/>
            <person name="Howarth C."/>
            <person name="Mehta T."/>
            <person name="Neiman D."/>
            <person name="Pearson M."/>
            <person name="Roberts A."/>
            <person name="Saif S."/>
            <person name="Shea T."/>
            <person name="Shenoy N."/>
            <person name="Sisk P."/>
            <person name="Stolte C."/>
            <person name="Sykes S."/>
            <person name="White J."/>
            <person name="Yandava C."/>
            <person name="Allen-Vercoe E."/>
            <person name="Sibley C."/>
            <person name="Ambrose C.E."/>
            <person name="Strauss J."/>
            <person name="Daigneault M."/>
            <person name="Haas B."/>
            <person name="Nusbaum C."/>
            <person name="Birren B."/>
        </authorList>
    </citation>
    <scope>NUCLEOTIDE SEQUENCE [LARGE SCALE GENOMIC DNA]</scope>
    <source>
        <strain evidence="6 7">3_1_6</strain>
    </source>
</reference>
<comment type="caution">
    <text evidence="6">The sequence shown here is derived from an EMBL/GenBank/DDBJ whole genome shotgun (WGS) entry which is preliminary data.</text>
</comment>
<evidence type="ECO:0000256" key="3">
    <source>
        <dbReference type="ARBA" id="ARBA00022723"/>
    </source>
</evidence>
<organism evidence="6 7">
    <name type="scientific">Bilophila wadsworthia (strain 3_1_6)</name>
    <dbReference type="NCBI Taxonomy" id="563192"/>
    <lineage>
        <taxon>Bacteria</taxon>
        <taxon>Pseudomonadati</taxon>
        <taxon>Thermodesulfobacteriota</taxon>
        <taxon>Desulfovibrionia</taxon>
        <taxon>Desulfovibrionales</taxon>
        <taxon>Desulfovibrionaceae</taxon>
        <taxon>Bilophila</taxon>
    </lineage>
</organism>
<dbReference type="GeneID" id="78084520"/>
<dbReference type="RefSeq" id="WP_005029510.1">
    <property type="nucleotide sequence ID" value="NZ_KE150238.1"/>
</dbReference>
<dbReference type="InterPro" id="IPR012312">
    <property type="entry name" value="Hemerythrin-like"/>
</dbReference>
<dbReference type="GO" id="GO:0005737">
    <property type="term" value="C:cytoplasm"/>
    <property type="evidence" value="ECO:0007669"/>
    <property type="project" value="UniProtKB-SubCell"/>
</dbReference>
<dbReference type="NCBIfam" id="TIGR03652">
    <property type="entry name" value="FeS_repair_RIC"/>
    <property type="match status" value="1"/>
</dbReference>
<sequence length="223" mass="25592">MQNKWHEHSVGNIVVNFPLSSAIFRAAGIDYCCGGGRLLGEVIKEQRLVDSNIYKALDELAARTEKPAEPFSEMSAERLVEFILTKHHSYLWGVLPEAHELIVNVLKAHGRRHPELYDVYKLFGQLSHEMEPHLIREETELFPAIANSEAKEHCQALVHILEEEHEAAGTLLKKLRHATNDYSVPCDGCDTFRELYKKLTEIEEDTLQHYHLENNILFKKILA</sequence>
<evidence type="ECO:0000256" key="1">
    <source>
        <dbReference type="ARBA" id="ARBA00004496"/>
    </source>
</evidence>
<dbReference type="HOGENOM" id="CLU_076075_0_1_7"/>
<dbReference type="eggNOG" id="COG2846">
    <property type="taxonomic scope" value="Bacteria"/>
</dbReference>
<dbReference type="Gene3D" id="1.20.120.520">
    <property type="entry name" value="nmb1532 protein domain like"/>
    <property type="match status" value="1"/>
</dbReference>
<dbReference type="AlphaFoldDB" id="E5YA68"/>
<dbReference type="PANTHER" id="PTHR36438:SF1">
    <property type="entry name" value="IRON-SULFUR CLUSTER REPAIR PROTEIN YTFE"/>
    <property type="match status" value="1"/>
</dbReference>
<dbReference type="Pfam" id="PF04405">
    <property type="entry name" value="ScdA_N"/>
    <property type="match status" value="1"/>
</dbReference>
<gene>
    <name evidence="6" type="ORF">HMPREF0179_03086</name>
</gene>
<dbReference type="STRING" id="563192.HMPREF0179_03086"/>
<dbReference type="PANTHER" id="PTHR36438">
    <property type="entry name" value="IRON-SULFUR CLUSTER REPAIR PROTEIN YTFE"/>
    <property type="match status" value="1"/>
</dbReference>
<dbReference type="OrthoDB" id="9797132at2"/>
<dbReference type="Proteomes" id="UP000006034">
    <property type="component" value="Unassembled WGS sequence"/>
</dbReference>
<evidence type="ECO:0000256" key="2">
    <source>
        <dbReference type="ARBA" id="ARBA00022490"/>
    </source>
</evidence>
<evidence type="ECO:0000313" key="6">
    <source>
        <dbReference type="EMBL" id="EFV43069.1"/>
    </source>
</evidence>
<dbReference type="EMBL" id="ADCP02000001">
    <property type="protein sequence ID" value="EFV43069.1"/>
    <property type="molecule type" value="Genomic_DNA"/>
</dbReference>
<proteinExistence type="predicted"/>
<keyword evidence="2" id="KW-0963">Cytoplasm</keyword>